<gene>
    <name evidence="1" type="ORF">CAL29_17505</name>
</gene>
<keyword evidence="2" id="KW-1185">Reference proteome</keyword>
<accession>A0A261RXT7</accession>
<evidence type="ECO:0000313" key="1">
    <source>
        <dbReference type="EMBL" id="OZI29896.1"/>
    </source>
</evidence>
<keyword evidence="1" id="KW-0131">Cell cycle</keyword>
<dbReference type="InterPro" id="IPR017166">
    <property type="entry name" value="UCP037290"/>
</dbReference>
<reference evidence="2" key="1">
    <citation type="submission" date="2017-05" db="EMBL/GenBank/DDBJ databases">
        <title>Complete and WGS of Bordetella genogroups.</title>
        <authorList>
            <person name="Spilker T."/>
            <person name="Lipuma J."/>
        </authorList>
    </citation>
    <scope>NUCLEOTIDE SEQUENCE [LARGE SCALE GENOMIC DNA]</scope>
    <source>
        <strain evidence="2">AU16122</strain>
    </source>
</reference>
<dbReference type="PIRSF" id="PIRSF037290">
    <property type="entry name" value="UCP037290"/>
    <property type="match status" value="1"/>
</dbReference>
<dbReference type="Gene3D" id="3.40.50.300">
    <property type="entry name" value="P-loop containing nucleotide triphosphate hydrolases"/>
    <property type="match status" value="1"/>
</dbReference>
<dbReference type="InterPro" id="IPR027417">
    <property type="entry name" value="P-loop_NTPase"/>
</dbReference>
<dbReference type="OrthoDB" id="9811176at2"/>
<protein>
    <submittedName>
        <fullName evidence="1">Cell division protein</fullName>
    </submittedName>
</protein>
<name>A0A261RXT7_9BORD</name>
<sequence length="241" mass="25521">MSSPATLAPERIHPALWRGTQLARGTRAAVRTGHPQLTRELPDGGWPTGALTELLLARPGIGELRLLQPALAALPAAGPIALVQPPCVPHIAAWRGAGLDPNRLWWIDPARETDALWAAEQILKNGSCAALLCWLPRVRNASLRRLHLAAQGSGTLLFALRPARDAEQASPAPLRLALRAVSGGLAVDLLKRRGPVCAQPLFIALDTPLAPRLSPTHAPYALDRRIPAQAGAGRTASALAT</sequence>
<dbReference type="EMBL" id="NEVM01000005">
    <property type="protein sequence ID" value="OZI29896.1"/>
    <property type="molecule type" value="Genomic_DNA"/>
</dbReference>
<organism evidence="1 2">
    <name type="scientific">Bordetella genomosp. 10</name>
    <dbReference type="NCBI Taxonomy" id="1416804"/>
    <lineage>
        <taxon>Bacteria</taxon>
        <taxon>Pseudomonadati</taxon>
        <taxon>Pseudomonadota</taxon>
        <taxon>Betaproteobacteria</taxon>
        <taxon>Burkholderiales</taxon>
        <taxon>Alcaligenaceae</taxon>
        <taxon>Bordetella</taxon>
    </lineage>
</organism>
<dbReference type="GO" id="GO:0051301">
    <property type="term" value="P:cell division"/>
    <property type="evidence" value="ECO:0007669"/>
    <property type="project" value="UniProtKB-KW"/>
</dbReference>
<proteinExistence type="predicted"/>
<dbReference type="Proteomes" id="UP000216020">
    <property type="component" value="Unassembled WGS sequence"/>
</dbReference>
<dbReference type="NCBIfam" id="NF033429">
    <property type="entry name" value="ImuA_translesion"/>
    <property type="match status" value="1"/>
</dbReference>
<dbReference type="AlphaFoldDB" id="A0A261RXT7"/>
<comment type="caution">
    <text evidence="1">The sequence shown here is derived from an EMBL/GenBank/DDBJ whole genome shotgun (WGS) entry which is preliminary data.</text>
</comment>
<dbReference type="RefSeq" id="WP_094854335.1">
    <property type="nucleotide sequence ID" value="NZ_NEVM01000005.1"/>
</dbReference>
<evidence type="ECO:0000313" key="2">
    <source>
        <dbReference type="Proteomes" id="UP000216020"/>
    </source>
</evidence>
<dbReference type="InterPro" id="IPR047610">
    <property type="entry name" value="ImuA_translesion"/>
</dbReference>
<keyword evidence="1" id="KW-0132">Cell division</keyword>
<dbReference type="SUPFAM" id="SSF52540">
    <property type="entry name" value="P-loop containing nucleoside triphosphate hydrolases"/>
    <property type="match status" value="1"/>
</dbReference>